<dbReference type="InterPro" id="IPR017972">
    <property type="entry name" value="Cyt_P450_CS"/>
</dbReference>
<sequence length="409" mass="46400">MPAVFKDSHLHIKSTNFDAGWLFGELVGKALGLLNGGDWNRVRNIFAPPFHQAKVVNFLPVMERRVQQCLQELHENPKIHRNGTLILKPADDLRLVSFWVLCDILYGDMSPEMEAQLLEIVEIREKVWAGVTAGGLARLSIGRFLPTPTKHALRTFRVMWAGFNRQAADRARSLFDGLPPICDFFSAVDSGKLSEHEMLDTMDEILFANLDVTIGSLSWVLVFLAAHTDVQTDLRREIVENKSRASPAVWDEYISQSSTLLMACLLESARLRPIASFSGAQSPPSDRQVDQYVIPAGTNVTVDIHALNNDDQAWGDDRYQFNPRRFLQAKNPSEFRYRLWRFGFGPRQCLGKYLADLFLKTLLSHILENYSIQMKDSSQRSMDDFKGNSNAWINLAAEDVVWVKITNSE</sequence>
<dbReference type="Gene3D" id="1.10.630.10">
    <property type="entry name" value="Cytochrome P450"/>
    <property type="match status" value="1"/>
</dbReference>
<protein>
    <submittedName>
        <fullName evidence="8">Cholesterol side-chain cleavage enzyme, mitochondrial</fullName>
    </submittedName>
</protein>
<dbReference type="AlphaFoldDB" id="A0A1Q5UD65"/>
<keyword evidence="9" id="KW-1185">Reference proteome</keyword>
<dbReference type="GO" id="GO:0016705">
    <property type="term" value="F:oxidoreductase activity, acting on paired donors, with incorporation or reduction of molecular oxygen"/>
    <property type="evidence" value="ECO:0007669"/>
    <property type="project" value="InterPro"/>
</dbReference>
<organism evidence="8 9">
    <name type="scientific">Penicillium subrubescens</name>
    <dbReference type="NCBI Taxonomy" id="1316194"/>
    <lineage>
        <taxon>Eukaryota</taxon>
        <taxon>Fungi</taxon>
        <taxon>Dikarya</taxon>
        <taxon>Ascomycota</taxon>
        <taxon>Pezizomycotina</taxon>
        <taxon>Eurotiomycetes</taxon>
        <taxon>Eurotiomycetidae</taxon>
        <taxon>Eurotiales</taxon>
        <taxon>Aspergillaceae</taxon>
        <taxon>Penicillium</taxon>
    </lineage>
</organism>
<dbReference type="STRING" id="1316194.A0A1Q5UD65"/>
<dbReference type="InterPro" id="IPR050121">
    <property type="entry name" value="Cytochrome_P450_monoxygenase"/>
</dbReference>
<dbReference type="Proteomes" id="UP000186955">
    <property type="component" value="Unassembled WGS sequence"/>
</dbReference>
<dbReference type="GO" id="GO:0004497">
    <property type="term" value="F:monooxygenase activity"/>
    <property type="evidence" value="ECO:0007669"/>
    <property type="project" value="UniProtKB-KW"/>
</dbReference>
<dbReference type="PRINTS" id="PR00463">
    <property type="entry name" value="EP450I"/>
</dbReference>
<dbReference type="EMBL" id="MNBE01000348">
    <property type="protein sequence ID" value="OKP10404.1"/>
    <property type="molecule type" value="Genomic_DNA"/>
</dbReference>
<dbReference type="GO" id="GO:0043386">
    <property type="term" value="P:mycotoxin biosynthetic process"/>
    <property type="evidence" value="ECO:0007669"/>
    <property type="project" value="UniProtKB-ARBA"/>
</dbReference>
<evidence type="ECO:0000256" key="4">
    <source>
        <dbReference type="ARBA" id="ARBA00023002"/>
    </source>
</evidence>
<dbReference type="GO" id="GO:0005506">
    <property type="term" value="F:iron ion binding"/>
    <property type="evidence" value="ECO:0007669"/>
    <property type="project" value="InterPro"/>
</dbReference>
<evidence type="ECO:0000256" key="6">
    <source>
        <dbReference type="PIRSR" id="PIRSR602401-1"/>
    </source>
</evidence>
<evidence type="ECO:0000256" key="3">
    <source>
        <dbReference type="ARBA" id="ARBA00022723"/>
    </source>
</evidence>
<dbReference type="InterPro" id="IPR001128">
    <property type="entry name" value="Cyt_P450"/>
</dbReference>
<dbReference type="PROSITE" id="PS00086">
    <property type="entry name" value="CYTOCHROME_P450"/>
    <property type="match status" value="1"/>
</dbReference>
<accession>A0A1Q5UD65</accession>
<comment type="caution">
    <text evidence="8">The sequence shown here is derived from an EMBL/GenBank/DDBJ whole genome shotgun (WGS) entry which is preliminary data.</text>
</comment>
<evidence type="ECO:0000256" key="5">
    <source>
        <dbReference type="ARBA" id="ARBA00023004"/>
    </source>
</evidence>
<keyword evidence="3 6" id="KW-0479">Metal-binding</keyword>
<dbReference type="GO" id="GO:0020037">
    <property type="term" value="F:heme binding"/>
    <property type="evidence" value="ECO:0007669"/>
    <property type="project" value="InterPro"/>
</dbReference>
<keyword evidence="7" id="KW-0503">Monooxygenase</keyword>
<evidence type="ECO:0000256" key="2">
    <source>
        <dbReference type="ARBA" id="ARBA00010617"/>
    </source>
</evidence>
<comment type="cofactor">
    <cofactor evidence="1 6">
        <name>heme</name>
        <dbReference type="ChEBI" id="CHEBI:30413"/>
    </cofactor>
</comment>
<dbReference type="InterPro" id="IPR036396">
    <property type="entry name" value="Cyt_P450_sf"/>
</dbReference>
<keyword evidence="5 6" id="KW-0408">Iron</keyword>
<reference evidence="8 9" key="1">
    <citation type="submission" date="2016-10" db="EMBL/GenBank/DDBJ databases">
        <title>Genome sequence of the ascomycete fungus Penicillium subrubescens.</title>
        <authorList>
            <person name="De Vries R.P."/>
            <person name="Peng M."/>
            <person name="Dilokpimol A."/>
            <person name="Hilden K."/>
            <person name="Makela M.R."/>
            <person name="Grigoriev I."/>
            <person name="Riley R."/>
            <person name="Granchi Z."/>
        </authorList>
    </citation>
    <scope>NUCLEOTIDE SEQUENCE [LARGE SCALE GENOMIC DNA]</scope>
    <source>
        <strain evidence="8 9">CBS 132785</strain>
    </source>
</reference>
<dbReference type="PRINTS" id="PR00385">
    <property type="entry name" value="P450"/>
</dbReference>
<name>A0A1Q5UD65_9EURO</name>
<evidence type="ECO:0000313" key="8">
    <source>
        <dbReference type="EMBL" id="OKP10404.1"/>
    </source>
</evidence>
<gene>
    <name evidence="8" type="ORF">PENSUB_4166</name>
</gene>
<dbReference type="PANTHER" id="PTHR24305:SF166">
    <property type="entry name" value="CYTOCHROME P450 12A4, MITOCHONDRIAL-RELATED"/>
    <property type="match status" value="1"/>
</dbReference>
<dbReference type="SUPFAM" id="SSF48264">
    <property type="entry name" value="Cytochrome P450"/>
    <property type="match status" value="1"/>
</dbReference>
<dbReference type="InterPro" id="IPR002401">
    <property type="entry name" value="Cyt_P450_E_grp-I"/>
</dbReference>
<keyword evidence="6 7" id="KW-0349">Heme</keyword>
<evidence type="ECO:0000256" key="1">
    <source>
        <dbReference type="ARBA" id="ARBA00001971"/>
    </source>
</evidence>
<feature type="binding site" description="axial binding residue" evidence="6">
    <location>
        <position position="349"/>
    </location>
    <ligand>
        <name>heme</name>
        <dbReference type="ChEBI" id="CHEBI:30413"/>
    </ligand>
    <ligandPart>
        <name>Fe</name>
        <dbReference type="ChEBI" id="CHEBI:18248"/>
    </ligandPart>
</feature>
<dbReference type="PANTHER" id="PTHR24305">
    <property type="entry name" value="CYTOCHROME P450"/>
    <property type="match status" value="1"/>
</dbReference>
<keyword evidence="4 7" id="KW-0560">Oxidoreductase</keyword>
<evidence type="ECO:0000313" key="9">
    <source>
        <dbReference type="Proteomes" id="UP000186955"/>
    </source>
</evidence>
<dbReference type="Pfam" id="PF00067">
    <property type="entry name" value="p450"/>
    <property type="match status" value="1"/>
</dbReference>
<proteinExistence type="inferred from homology"/>
<comment type="similarity">
    <text evidence="2 7">Belongs to the cytochrome P450 family.</text>
</comment>
<evidence type="ECO:0000256" key="7">
    <source>
        <dbReference type="RuleBase" id="RU000461"/>
    </source>
</evidence>